<proteinExistence type="predicted"/>
<comment type="caution">
    <text evidence="4">The sequence shown here is derived from an EMBL/GenBank/DDBJ whole genome shotgun (WGS) entry which is preliminary data.</text>
</comment>
<feature type="region of interest" description="Disordered" evidence="2">
    <location>
        <begin position="35"/>
        <end position="57"/>
    </location>
</feature>
<dbReference type="OrthoDB" id="4092398at2759"/>
<dbReference type="STRING" id="418784.A0A2P7YUU2"/>
<keyword evidence="5" id="KW-1185">Reference proteome</keyword>
<feature type="DNA-binding region" description="HMG box" evidence="1">
    <location>
        <begin position="128"/>
        <end position="189"/>
    </location>
</feature>
<accession>A0A2P7YUU2</accession>
<protein>
    <recommendedName>
        <fullName evidence="3">HMG box domain-containing protein</fullName>
    </recommendedName>
</protein>
<organism evidence="4 5">
    <name type="scientific">Candidozyma pseudohaemuli</name>
    <dbReference type="NCBI Taxonomy" id="418784"/>
    <lineage>
        <taxon>Eukaryota</taxon>
        <taxon>Fungi</taxon>
        <taxon>Dikarya</taxon>
        <taxon>Ascomycota</taxon>
        <taxon>Saccharomycotina</taxon>
        <taxon>Pichiomycetes</taxon>
        <taxon>Metschnikowiaceae</taxon>
        <taxon>Candidozyma</taxon>
    </lineage>
</organism>
<dbReference type="AlphaFoldDB" id="A0A2P7YUU2"/>
<dbReference type="GO" id="GO:0005634">
    <property type="term" value="C:nucleus"/>
    <property type="evidence" value="ECO:0007669"/>
    <property type="project" value="UniProtKB-UniRule"/>
</dbReference>
<reference evidence="4 5" key="1">
    <citation type="submission" date="2018-03" db="EMBL/GenBank/DDBJ databases">
        <title>Candida pseudohaemulonii genome assembly and annotation.</title>
        <authorList>
            <person name="Munoz J.F."/>
            <person name="Gade L.G."/>
            <person name="Chow N.A."/>
            <person name="Litvintseva A.P."/>
            <person name="Loparev V.N."/>
            <person name="Cuomo C.A."/>
        </authorList>
    </citation>
    <scope>NUCLEOTIDE SEQUENCE [LARGE SCALE GENOMIC DNA]</scope>
    <source>
        <strain evidence="4 5">B12108</strain>
    </source>
</reference>
<dbReference type="PROSITE" id="PS50118">
    <property type="entry name" value="HMG_BOX_2"/>
    <property type="match status" value="1"/>
</dbReference>
<feature type="domain" description="HMG box" evidence="3">
    <location>
        <begin position="128"/>
        <end position="189"/>
    </location>
</feature>
<evidence type="ECO:0000256" key="1">
    <source>
        <dbReference type="PROSITE-ProRule" id="PRU00267"/>
    </source>
</evidence>
<name>A0A2P7YUU2_9ASCO</name>
<dbReference type="GO" id="GO:0003677">
    <property type="term" value="F:DNA binding"/>
    <property type="evidence" value="ECO:0007669"/>
    <property type="project" value="UniProtKB-UniRule"/>
</dbReference>
<dbReference type="SUPFAM" id="SSF47095">
    <property type="entry name" value="HMG-box"/>
    <property type="match status" value="2"/>
</dbReference>
<keyword evidence="1" id="KW-0238">DNA-binding</keyword>
<dbReference type="InterPro" id="IPR036910">
    <property type="entry name" value="HMG_box_dom_sf"/>
</dbReference>
<dbReference type="GeneID" id="36564933"/>
<evidence type="ECO:0000256" key="2">
    <source>
        <dbReference type="SAM" id="MobiDB-lite"/>
    </source>
</evidence>
<evidence type="ECO:0000259" key="3">
    <source>
        <dbReference type="PROSITE" id="PS50118"/>
    </source>
</evidence>
<evidence type="ECO:0000313" key="4">
    <source>
        <dbReference type="EMBL" id="PSK39738.1"/>
    </source>
</evidence>
<sequence length="202" mass="22832">MLSSKFGVLRALAAQSVTAPSRNFTVSAVAFAQRGKTDSEKKKAAKQAEKAKQAKLKEKEKAFKQKALKPLRSLSGHHVYIKEKTNPSKKLSDVAAEWKTLSEGEKEGYKRRADEINQKRAQIYPPKPKRPMPGFASYLKEKYYDGESLAVVLKELSNRWNQLTAAEKAEWSPEKSAVEKFKTELEAWTEKRLKAARDHGLP</sequence>
<dbReference type="Proteomes" id="UP000241107">
    <property type="component" value="Unassembled WGS sequence"/>
</dbReference>
<dbReference type="EMBL" id="PYFQ01000002">
    <property type="protein sequence ID" value="PSK39738.1"/>
    <property type="molecule type" value="Genomic_DNA"/>
</dbReference>
<dbReference type="VEuPathDB" id="FungiDB:C7M61_001543"/>
<dbReference type="RefSeq" id="XP_024714828.1">
    <property type="nucleotide sequence ID" value="XM_024856948.1"/>
</dbReference>
<dbReference type="InterPro" id="IPR009071">
    <property type="entry name" value="HMG_box_dom"/>
</dbReference>
<keyword evidence="1" id="KW-0539">Nucleus</keyword>
<gene>
    <name evidence="4" type="ORF">C7M61_001543</name>
</gene>
<evidence type="ECO:0000313" key="5">
    <source>
        <dbReference type="Proteomes" id="UP000241107"/>
    </source>
</evidence>
<dbReference type="Gene3D" id="1.10.30.10">
    <property type="entry name" value="High mobility group box domain"/>
    <property type="match status" value="2"/>
</dbReference>